<dbReference type="Gene3D" id="2.120.10.80">
    <property type="entry name" value="Kelch-type beta propeller"/>
    <property type="match status" value="1"/>
</dbReference>
<reference evidence="1" key="1">
    <citation type="submission" date="2021-09" db="EMBL/GenBank/DDBJ databases">
        <authorList>
            <consortium name="AG Swart"/>
            <person name="Singh M."/>
            <person name="Singh A."/>
            <person name="Seah K."/>
            <person name="Emmerich C."/>
        </authorList>
    </citation>
    <scope>NUCLEOTIDE SEQUENCE</scope>
    <source>
        <strain evidence="1">ATCC30299</strain>
    </source>
</reference>
<dbReference type="EMBL" id="CAJZBQ010000029">
    <property type="protein sequence ID" value="CAG9321841.1"/>
    <property type="molecule type" value="Genomic_DNA"/>
</dbReference>
<dbReference type="InterPro" id="IPR011043">
    <property type="entry name" value="Gal_Oxase/kelch_b-propeller"/>
</dbReference>
<evidence type="ECO:0008006" key="3">
    <source>
        <dbReference type="Google" id="ProtNLM"/>
    </source>
</evidence>
<gene>
    <name evidence="1" type="ORF">BSTOLATCC_MIC29748</name>
</gene>
<protein>
    <recommendedName>
        <fullName evidence="3">F-box/kelch-repeat protein</fullName>
    </recommendedName>
</protein>
<keyword evidence="2" id="KW-1185">Reference proteome</keyword>
<sequence>MKILENLLPICQETETETSNLMWLSGQPCGLHMFNLKSRRKTTHEIMIPKIELEQSSCDCLLPDNKIFCSGSFEWKTIEHIYFIINEDYSVKILPSQVIYMGCSATYYNNYVYICGDATVIRFDLINWRWEQLARLSVWSYSHTCVPFNGMILISGIDFRDIFMLDLLSLSLSSCQLRLETNWTKILFKWENSAYLVDFSGKIYKSDNGNPFNWNFIGNCNPLKRCIYGHKAFYKDSLYFYAGLFLLKFDPNKKNLEKIDLPFD</sequence>
<dbReference type="SUPFAM" id="SSF50965">
    <property type="entry name" value="Galactose oxidase, central domain"/>
    <property type="match status" value="1"/>
</dbReference>
<accession>A0AAU9J837</accession>
<dbReference type="InterPro" id="IPR015915">
    <property type="entry name" value="Kelch-typ_b-propeller"/>
</dbReference>
<organism evidence="1 2">
    <name type="scientific">Blepharisma stoltei</name>
    <dbReference type="NCBI Taxonomy" id="1481888"/>
    <lineage>
        <taxon>Eukaryota</taxon>
        <taxon>Sar</taxon>
        <taxon>Alveolata</taxon>
        <taxon>Ciliophora</taxon>
        <taxon>Postciliodesmatophora</taxon>
        <taxon>Heterotrichea</taxon>
        <taxon>Heterotrichida</taxon>
        <taxon>Blepharismidae</taxon>
        <taxon>Blepharisma</taxon>
    </lineage>
</organism>
<evidence type="ECO:0000313" key="2">
    <source>
        <dbReference type="Proteomes" id="UP001162131"/>
    </source>
</evidence>
<dbReference type="AlphaFoldDB" id="A0AAU9J837"/>
<dbReference type="Proteomes" id="UP001162131">
    <property type="component" value="Unassembled WGS sequence"/>
</dbReference>
<evidence type="ECO:0000313" key="1">
    <source>
        <dbReference type="EMBL" id="CAG9321841.1"/>
    </source>
</evidence>
<proteinExistence type="predicted"/>
<comment type="caution">
    <text evidence="1">The sequence shown here is derived from an EMBL/GenBank/DDBJ whole genome shotgun (WGS) entry which is preliminary data.</text>
</comment>
<name>A0AAU9J837_9CILI</name>